<dbReference type="HOGENOM" id="CLU_004495_2_4_1"/>
<protein>
    <recommendedName>
        <fullName evidence="10">Choline transporter</fullName>
    </recommendedName>
</protein>
<feature type="transmembrane region" description="Helical" evidence="6">
    <location>
        <begin position="235"/>
        <end position="254"/>
    </location>
</feature>
<sequence>MLFCQLPSDVQLSKMPPINGNRKDLQAVFGLQLNTDGAPTSRYERRGPVGRLPPDFLTPIGTRAQNYLHSDTASTKSILGGSRDGDDNSAPQDAHLSRLGLEVQARRDMGILGAVAAGWNICNSWAAAMATLVISASLGGPTALIYGIMVIFVLAGSSALSMAEIASAYPTAGGQYHWTSILVGPGYIGKPLSYICGALNTFGWIATAAGFLAPLSDMVRALAGFLDPTYVAEGWHTFLIFQICNVAFTAYNIFLMKRTPWIHQLGFFLSIVSFLTILVTCLAQSDPKQSSEVVWTTWVNRSGWSSDGLVFLMALSNANFIYSGLDGAIHLAEECINPAVAVPAALISTVVIGFVTALAFVVAMIYSYNDLDKVLAAPLPVLEIWYQATRSKPIATAFLILLIVGGFFAGTGSQQTASRLTWSFARDDAVVGSRFLRRMNFRFGVPVNALLVNCAFVFLLGCVNLASSAAFTALVATGLILLQCSFAIPAALVLRRRLLGTLPAVLPESRPFRLPGLVGGLANFLSIALAFISLVFYSFPVSLPVTPGNMNYASVVIAVMAALAAANWVFHASRNYHGPKLPQW</sequence>
<evidence type="ECO:0000313" key="9">
    <source>
        <dbReference type="Proteomes" id="UP000006039"/>
    </source>
</evidence>
<keyword evidence="5 6" id="KW-0472">Membrane</keyword>
<reference evidence="7" key="2">
    <citation type="submission" date="2010-07" db="EMBL/GenBank/DDBJ databases">
        <authorList>
            <consortium name="The Broad Institute Genome Sequencing Platform"/>
            <consortium name="Broad Institute Genome Sequencing Center for Infectious Disease"/>
            <person name="Ma L.-J."/>
            <person name="Dead R."/>
            <person name="Young S."/>
            <person name="Zeng Q."/>
            <person name="Koehrsen M."/>
            <person name="Alvarado L."/>
            <person name="Berlin A."/>
            <person name="Chapman S.B."/>
            <person name="Chen Z."/>
            <person name="Freedman E."/>
            <person name="Gellesch M."/>
            <person name="Goldberg J."/>
            <person name="Griggs A."/>
            <person name="Gujja S."/>
            <person name="Heilman E.R."/>
            <person name="Heiman D."/>
            <person name="Hepburn T."/>
            <person name="Howarth C."/>
            <person name="Jen D."/>
            <person name="Larson L."/>
            <person name="Mehta T."/>
            <person name="Neiman D."/>
            <person name="Pearson M."/>
            <person name="Roberts A."/>
            <person name="Saif S."/>
            <person name="Shea T."/>
            <person name="Shenoy N."/>
            <person name="Sisk P."/>
            <person name="Stolte C."/>
            <person name="Sykes S."/>
            <person name="Walk T."/>
            <person name="White J."/>
            <person name="Yandava C."/>
            <person name="Haas B."/>
            <person name="Nusbaum C."/>
            <person name="Birren B."/>
        </authorList>
    </citation>
    <scope>NUCLEOTIDE SEQUENCE</scope>
    <source>
        <strain evidence="7">R3-111a-1</strain>
    </source>
</reference>
<dbReference type="GO" id="GO:0016020">
    <property type="term" value="C:membrane"/>
    <property type="evidence" value="ECO:0007669"/>
    <property type="project" value="UniProtKB-SubCell"/>
</dbReference>
<proteinExistence type="predicted"/>
<dbReference type="PIRSF" id="PIRSF006060">
    <property type="entry name" value="AA_transporter"/>
    <property type="match status" value="1"/>
</dbReference>
<dbReference type="EMBL" id="GL385399">
    <property type="protein sequence ID" value="EJT72199.1"/>
    <property type="molecule type" value="Genomic_DNA"/>
</dbReference>
<feature type="transmembrane region" description="Helical" evidence="6">
    <location>
        <begin position="111"/>
        <end position="138"/>
    </location>
</feature>
<dbReference type="VEuPathDB" id="FungiDB:GGTG_09066"/>
<dbReference type="OrthoDB" id="4476201at2759"/>
<accession>J3P6C5</accession>
<reference evidence="9" key="1">
    <citation type="submission" date="2010-07" db="EMBL/GenBank/DDBJ databases">
        <title>The genome sequence of Gaeumannomyces graminis var. tritici strain R3-111a-1.</title>
        <authorList>
            <consortium name="The Broad Institute Genome Sequencing Platform"/>
            <person name="Ma L.-J."/>
            <person name="Dead R."/>
            <person name="Young S."/>
            <person name="Zeng Q."/>
            <person name="Koehrsen M."/>
            <person name="Alvarado L."/>
            <person name="Berlin A."/>
            <person name="Chapman S.B."/>
            <person name="Chen Z."/>
            <person name="Freedman E."/>
            <person name="Gellesch M."/>
            <person name="Goldberg J."/>
            <person name="Griggs A."/>
            <person name="Gujja S."/>
            <person name="Heilman E.R."/>
            <person name="Heiman D."/>
            <person name="Hepburn T."/>
            <person name="Howarth C."/>
            <person name="Jen D."/>
            <person name="Larson L."/>
            <person name="Mehta T."/>
            <person name="Neiman D."/>
            <person name="Pearson M."/>
            <person name="Roberts A."/>
            <person name="Saif S."/>
            <person name="Shea T."/>
            <person name="Shenoy N."/>
            <person name="Sisk P."/>
            <person name="Stolte C."/>
            <person name="Sykes S."/>
            <person name="Walk T."/>
            <person name="White J."/>
            <person name="Yandava C."/>
            <person name="Haas B."/>
            <person name="Nusbaum C."/>
            <person name="Birren B."/>
        </authorList>
    </citation>
    <scope>NUCLEOTIDE SEQUENCE [LARGE SCALE GENOMIC DNA]</scope>
    <source>
        <strain evidence="9">R3-111a-1</strain>
    </source>
</reference>
<feature type="transmembrane region" description="Helical" evidence="6">
    <location>
        <begin position="266"/>
        <end position="285"/>
    </location>
</feature>
<feature type="transmembrane region" description="Helical" evidence="6">
    <location>
        <begin position="308"/>
        <end position="329"/>
    </location>
</feature>
<evidence type="ECO:0000256" key="6">
    <source>
        <dbReference type="SAM" id="Phobius"/>
    </source>
</evidence>
<evidence type="ECO:0000313" key="7">
    <source>
        <dbReference type="EMBL" id="EJT72199.1"/>
    </source>
</evidence>
<feature type="transmembrane region" description="Helical" evidence="6">
    <location>
        <begin position="514"/>
        <end position="539"/>
    </location>
</feature>
<dbReference type="AlphaFoldDB" id="J3P6C5"/>
<keyword evidence="4 6" id="KW-1133">Transmembrane helix</keyword>
<evidence type="ECO:0000256" key="5">
    <source>
        <dbReference type="ARBA" id="ARBA00023136"/>
    </source>
</evidence>
<organism evidence="7">
    <name type="scientific">Gaeumannomyces tritici (strain R3-111a-1)</name>
    <name type="common">Wheat and barley take-all root rot fungus</name>
    <name type="synonym">Gaeumannomyces graminis var. tritici</name>
    <dbReference type="NCBI Taxonomy" id="644352"/>
    <lineage>
        <taxon>Eukaryota</taxon>
        <taxon>Fungi</taxon>
        <taxon>Dikarya</taxon>
        <taxon>Ascomycota</taxon>
        <taxon>Pezizomycotina</taxon>
        <taxon>Sordariomycetes</taxon>
        <taxon>Sordariomycetidae</taxon>
        <taxon>Magnaporthales</taxon>
        <taxon>Magnaporthaceae</taxon>
        <taxon>Gaeumannomyces</taxon>
    </lineage>
</organism>
<dbReference type="Proteomes" id="UP000006039">
    <property type="component" value="Unassembled WGS sequence"/>
</dbReference>
<dbReference type="STRING" id="644352.J3P6C5"/>
<reference evidence="8" key="4">
    <citation type="journal article" date="2015" name="G3 (Bethesda)">
        <title>Genome sequences of three phytopathogenic species of the Magnaporthaceae family of fungi.</title>
        <authorList>
            <person name="Okagaki L.H."/>
            <person name="Nunes C.C."/>
            <person name="Sailsbery J."/>
            <person name="Clay B."/>
            <person name="Brown D."/>
            <person name="John T."/>
            <person name="Oh Y."/>
            <person name="Young N."/>
            <person name="Fitzgerald M."/>
            <person name="Haas B.J."/>
            <person name="Zeng Q."/>
            <person name="Young S."/>
            <person name="Adiconis X."/>
            <person name="Fan L."/>
            <person name="Levin J.Z."/>
            <person name="Mitchell T.K."/>
            <person name="Okubara P.A."/>
            <person name="Farman M.L."/>
            <person name="Kohn L.M."/>
            <person name="Birren B."/>
            <person name="Ma L.-J."/>
            <person name="Dean R.A."/>
        </authorList>
    </citation>
    <scope>NUCLEOTIDE SEQUENCE</scope>
    <source>
        <strain evidence="8">R3-111a-1</strain>
    </source>
</reference>
<feature type="transmembrane region" description="Helical" evidence="6">
    <location>
        <begin position="341"/>
        <end position="366"/>
    </location>
</feature>
<name>J3P6C5_GAET3</name>
<dbReference type="Gene3D" id="1.20.1740.10">
    <property type="entry name" value="Amino acid/polyamine transporter I"/>
    <property type="match status" value="1"/>
</dbReference>
<dbReference type="GeneID" id="20349524"/>
<keyword evidence="3 6" id="KW-0812">Transmembrane</keyword>
<dbReference type="eggNOG" id="KOG1289">
    <property type="taxonomic scope" value="Eukaryota"/>
</dbReference>
<dbReference type="InterPro" id="IPR002293">
    <property type="entry name" value="AA/rel_permease1"/>
</dbReference>
<keyword evidence="9" id="KW-1185">Reference proteome</keyword>
<dbReference type="PANTHER" id="PTHR45649">
    <property type="entry name" value="AMINO-ACID PERMEASE BAT1"/>
    <property type="match status" value="1"/>
</dbReference>
<comment type="subcellular location">
    <subcellularLocation>
        <location evidence="1">Membrane</location>
        <topology evidence="1">Multi-pass membrane protein</topology>
    </subcellularLocation>
</comment>
<reference evidence="7" key="3">
    <citation type="submission" date="2010-09" db="EMBL/GenBank/DDBJ databases">
        <title>Annotation of Gaeumannomyces graminis var. tritici R3-111a-1.</title>
        <authorList>
            <consortium name="The Broad Institute Genome Sequencing Platform"/>
            <person name="Ma L.-J."/>
            <person name="Dead R."/>
            <person name="Young S.K."/>
            <person name="Zeng Q."/>
            <person name="Gargeya S."/>
            <person name="Fitzgerald M."/>
            <person name="Haas B."/>
            <person name="Abouelleil A."/>
            <person name="Alvarado L."/>
            <person name="Arachchi H.M."/>
            <person name="Berlin A."/>
            <person name="Brown A."/>
            <person name="Chapman S.B."/>
            <person name="Chen Z."/>
            <person name="Dunbar C."/>
            <person name="Freedman E."/>
            <person name="Gearin G."/>
            <person name="Gellesch M."/>
            <person name="Goldberg J."/>
            <person name="Griggs A."/>
            <person name="Gujja S."/>
            <person name="Heiman D."/>
            <person name="Howarth C."/>
            <person name="Larson L."/>
            <person name="Lui A."/>
            <person name="MacDonald P.J.P."/>
            <person name="Mehta T."/>
            <person name="Montmayeur A."/>
            <person name="Murphy C."/>
            <person name="Neiman D."/>
            <person name="Pearson M."/>
            <person name="Priest M."/>
            <person name="Roberts A."/>
            <person name="Saif S."/>
            <person name="Shea T."/>
            <person name="Shenoy N."/>
            <person name="Sisk P."/>
            <person name="Stolte C."/>
            <person name="Sykes S."/>
            <person name="Yandava C."/>
            <person name="Wortman J."/>
            <person name="Nusbaum C."/>
            <person name="Birren B."/>
        </authorList>
    </citation>
    <scope>NUCLEOTIDE SEQUENCE</scope>
    <source>
        <strain evidence="7">R3-111a-1</strain>
    </source>
</reference>
<feature type="transmembrane region" description="Helical" evidence="6">
    <location>
        <begin position="394"/>
        <end position="412"/>
    </location>
</feature>
<evidence type="ECO:0008006" key="10">
    <source>
        <dbReference type="Google" id="ProtNLM"/>
    </source>
</evidence>
<feature type="transmembrane region" description="Helical" evidence="6">
    <location>
        <begin position="473"/>
        <end position="494"/>
    </location>
</feature>
<dbReference type="Pfam" id="PF13520">
    <property type="entry name" value="AA_permease_2"/>
    <property type="match status" value="1"/>
</dbReference>
<dbReference type="EnsemblFungi" id="EJT72199">
    <property type="protein sequence ID" value="EJT72199"/>
    <property type="gene ID" value="GGTG_09066"/>
</dbReference>
<dbReference type="GO" id="GO:0022857">
    <property type="term" value="F:transmembrane transporter activity"/>
    <property type="evidence" value="ECO:0007669"/>
    <property type="project" value="InterPro"/>
</dbReference>
<feature type="transmembrane region" description="Helical" evidence="6">
    <location>
        <begin position="144"/>
        <end position="171"/>
    </location>
</feature>
<feature type="transmembrane region" description="Helical" evidence="6">
    <location>
        <begin position="551"/>
        <end position="570"/>
    </location>
</feature>
<evidence type="ECO:0000256" key="2">
    <source>
        <dbReference type="ARBA" id="ARBA00022448"/>
    </source>
</evidence>
<evidence type="ECO:0000313" key="8">
    <source>
        <dbReference type="EnsemblFungi" id="EJT72199"/>
    </source>
</evidence>
<keyword evidence="2" id="KW-0813">Transport</keyword>
<evidence type="ECO:0000256" key="1">
    <source>
        <dbReference type="ARBA" id="ARBA00004141"/>
    </source>
</evidence>
<evidence type="ECO:0000256" key="3">
    <source>
        <dbReference type="ARBA" id="ARBA00022692"/>
    </source>
</evidence>
<reference evidence="8" key="5">
    <citation type="submission" date="2018-04" db="UniProtKB">
        <authorList>
            <consortium name="EnsemblFungi"/>
        </authorList>
    </citation>
    <scope>IDENTIFICATION</scope>
    <source>
        <strain evidence="8">R3-111a-1</strain>
    </source>
</reference>
<dbReference type="RefSeq" id="XP_009225173.1">
    <property type="nucleotide sequence ID" value="XM_009226909.1"/>
</dbReference>
<gene>
    <name evidence="8" type="primary">20349524</name>
    <name evidence="7" type="ORF">GGTG_09066</name>
</gene>
<dbReference type="PANTHER" id="PTHR45649:SF19">
    <property type="entry name" value="TRANSPORTER, PUTATIVE (EUROFUNG)-RELATED"/>
    <property type="match status" value="1"/>
</dbReference>
<feature type="transmembrane region" description="Helical" evidence="6">
    <location>
        <begin position="443"/>
        <end position="467"/>
    </location>
</feature>
<evidence type="ECO:0000256" key="4">
    <source>
        <dbReference type="ARBA" id="ARBA00022989"/>
    </source>
</evidence>
<feature type="transmembrane region" description="Helical" evidence="6">
    <location>
        <begin position="192"/>
        <end position="215"/>
    </location>
</feature>